<gene>
    <name evidence="2" type="ORF">NCTC11532_00191</name>
</gene>
<evidence type="ECO:0000256" key="1">
    <source>
        <dbReference type="SAM" id="MobiDB-lite"/>
    </source>
</evidence>
<evidence type="ECO:0000313" key="3">
    <source>
        <dbReference type="Proteomes" id="UP000255297"/>
    </source>
</evidence>
<dbReference type="AlphaFoldDB" id="A0A378LNR3"/>
<accession>A0A378LNR3</accession>
<evidence type="ECO:0000313" key="2">
    <source>
        <dbReference type="EMBL" id="STY28030.1"/>
    </source>
</evidence>
<proteinExistence type="predicted"/>
<keyword evidence="3" id="KW-1185">Reference proteome</keyword>
<protein>
    <submittedName>
        <fullName evidence="2">Uncharacterized protein</fullName>
    </submittedName>
</protein>
<dbReference type="Proteomes" id="UP000255297">
    <property type="component" value="Unassembled WGS sequence"/>
</dbReference>
<name>A0A378LNR3_9GAMM</name>
<dbReference type="EMBL" id="UGPB01000001">
    <property type="protein sequence ID" value="STY28030.1"/>
    <property type="molecule type" value="Genomic_DNA"/>
</dbReference>
<feature type="region of interest" description="Disordered" evidence="1">
    <location>
        <begin position="1"/>
        <end position="21"/>
    </location>
</feature>
<reference evidence="2 3" key="1">
    <citation type="submission" date="2018-06" db="EMBL/GenBank/DDBJ databases">
        <authorList>
            <consortium name="Pathogen Informatics"/>
            <person name="Doyle S."/>
        </authorList>
    </citation>
    <scope>NUCLEOTIDE SEQUENCE [LARGE SCALE GENOMIC DNA]</scope>
    <source>
        <strain evidence="2 3">NCTC11532</strain>
    </source>
</reference>
<organism evidence="2 3">
    <name type="scientific">Legionella wadsworthii</name>
    <dbReference type="NCBI Taxonomy" id="28088"/>
    <lineage>
        <taxon>Bacteria</taxon>
        <taxon>Pseudomonadati</taxon>
        <taxon>Pseudomonadota</taxon>
        <taxon>Gammaproteobacteria</taxon>
        <taxon>Legionellales</taxon>
        <taxon>Legionellaceae</taxon>
        <taxon>Legionella</taxon>
    </lineage>
</organism>
<sequence length="34" mass="3737">MIRGIADSLKNKKSSLGHTPATINFNPPQLNFLI</sequence>